<accession>A0ACC0HB81</accession>
<organism evidence="1 2">
    <name type="scientific">Camellia lanceoleosa</name>
    <dbReference type="NCBI Taxonomy" id="1840588"/>
    <lineage>
        <taxon>Eukaryota</taxon>
        <taxon>Viridiplantae</taxon>
        <taxon>Streptophyta</taxon>
        <taxon>Embryophyta</taxon>
        <taxon>Tracheophyta</taxon>
        <taxon>Spermatophyta</taxon>
        <taxon>Magnoliopsida</taxon>
        <taxon>eudicotyledons</taxon>
        <taxon>Gunneridae</taxon>
        <taxon>Pentapetalae</taxon>
        <taxon>asterids</taxon>
        <taxon>Ericales</taxon>
        <taxon>Theaceae</taxon>
        <taxon>Camellia</taxon>
    </lineage>
</organism>
<evidence type="ECO:0000313" key="2">
    <source>
        <dbReference type="Proteomes" id="UP001060215"/>
    </source>
</evidence>
<protein>
    <submittedName>
        <fullName evidence="1">Uncharacterized protein</fullName>
    </submittedName>
</protein>
<name>A0ACC0HB81_9ERIC</name>
<reference evidence="1 2" key="1">
    <citation type="journal article" date="2022" name="Plant J.">
        <title>Chromosome-level genome of Camellia lanceoleosa provides a valuable resource for understanding genome evolution and self-incompatibility.</title>
        <authorList>
            <person name="Gong W."/>
            <person name="Xiao S."/>
            <person name="Wang L."/>
            <person name="Liao Z."/>
            <person name="Chang Y."/>
            <person name="Mo W."/>
            <person name="Hu G."/>
            <person name="Li W."/>
            <person name="Zhao G."/>
            <person name="Zhu H."/>
            <person name="Hu X."/>
            <person name="Ji K."/>
            <person name="Xiang X."/>
            <person name="Song Q."/>
            <person name="Yuan D."/>
            <person name="Jin S."/>
            <person name="Zhang L."/>
        </authorList>
    </citation>
    <scope>NUCLEOTIDE SEQUENCE [LARGE SCALE GENOMIC DNA]</scope>
    <source>
        <strain evidence="1">SQ_2022a</strain>
    </source>
</reference>
<evidence type="ECO:0000313" key="1">
    <source>
        <dbReference type="EMBL" id="KAI8009146.1"/>
    </source>
</evidence>
<comment type="caution">
    <text evidence="1">The sequence shown here is derived from an EMBL/GenBank/DDBJ whole genome shotgun (WGS) entry which is preliminary data.</text>
</comment>
<dbReference type="Proteomes" id="UP001060215">
    <property type="component" value="Chromosome 7"/>
</dbReference>
<dbReference type="EMBL" id="CM045764">
    <property type="protein sequence ID" value="KAI8009146.1"/>
    <property type="molecule type" value="Genomic_DNA"/>
</dbReference>
<gene>
    <name evidence="1" type="ORF">LOK49_LG07G01754</name>
</gene>
<proteinExistence type="predicted"/>
<sequence>MVVVQHLLRNIENFIEEHPSKNELAPHKHPLSEFDGNEGGGGIKCDKCQQLISERPTCVCWPCKYFIHKSCKLELPLKIYCRFHNRHPLPTKIPLKEKLEDYSSASSEKELTSSACELPFMAHEHPLTVLHEQSTDSLYVCLNCSEKFSGPPVLYCVTCNDNFHIQCLLPSKIKSTCHVHPLDLVNSLEEDSGLDDEYYCDACETERIPKQPVYHCMEGCLYDAHVNCAYSKVENVIEHEGIKHDKNERSEEVVTLEDLFKSLTLEDSEAVKDIILAAKDFKLYHCRFSSEVVKTGNYLIPKKLAPVFQDLLDQYGDFSAESTMSLKVKNCIYIALCDVAYHMSNTRLKDYGHEVFYGQDRFSYAQNAGLKVQSAIDDFKKIVGAYCSLHARFLVEKLDQQIESLRARIESLVEKRAQLLTSPVMSREDEFSNEVSALNDEAGVSNEDNSIDEDDVSNEEDSYDKDGVLNAEYYCDACEKERIPNQPVYQCAEGCMYVAHVNCAFSKGVEALEAERAQHLVSPIMSLGEEFWNEAFALDGETVGASLLKI</sequence>
<keyword evidence="2" id="KW-1185">Reference proteome</keyword>